<dbReference type="SUPFAM" id="SSF57756">
    <property type="entry name" value="Retrovirus zinc finger-like domains"/>
    <property type="match status" value="1"/>
</dbReference>
<accession>A0AAJ7CFP4</accession>
<dbReference type="PANTHER" id="PTHR37984">
    <property type="entry name" value="PROTEIN CBG26694"/>
    <property type="match status" value="1"/>
</dbReference>
<feature type="region of interest" description="Disordered" evidence="2">
    <location>
        <begin position="174"/>
        <end position="292"/>
    </location>
</feature>
<dbReference type="RefSeq" id="XP_015608890.1">
    <property type="nucleotide sequence ID" value="XM_015753404.1"/>
</dbReference>
<proteinExistence type="predicted"/>
<evidence type="ECO:0000313" key="6">
    <source>
        <dbReference type="RefSeq" id="XP_015608890.1"/>
    </source>
</evidence>
<dbReference type="Pfam" id="PF00098">
    <property type="entry name" value="zf-CCHC"/>
    <property type="match status" value="1"/>
</dbReference>
<name>A0AAJ7CFP4_CEPCN</name>
<dbReference type="GeneID" id="107274353"/>
<feature type="compositionally biased region" description="Acidic residues" evidence="2">
    <location>
        <begin position="227"/>
        <end position="237"/>
    </location>
</feature>
<dbReference type="PROSITE" id="PS50994">
    <property type="entry name" value="INTEGRASE"/>
    <property type="match status" value="1"/>
</dbReference>
<dbReference type="PANTHER" id="PTHR37984:SF5">
    <property type="entry name" value="PROTEIN NYNRIN-LIKE"/>
    <property type="match status" value="1"/>
</dbReference>
<feature type="domain" description="Integrase catalytic" evidence="4">
    <location>
        <begin position="1"/>
        <end position="91"/>
    </location>
</feature>
<dbReference type="InterPro" id="IPR036397">
    <property type="entry name" value="RNaseH_sf"/>
</dbReference>
<dbReference type="SMART" id="SM00343">
    <property type="entry name" value="ZnF_C2HC"/>
    <property type="match status" value="1"/>
</dbReference>
<keyword evidence="1" id="KW-0479">Metal-binding</keyword>
<feature type="compositionally biased region" description="Basic and acidic residues" evidence="2">
    <location>
        <begin position="174"/>
        <end position="197"/>
    </location>
</feature>
<dbReference type="Proteomes" id="UP000694920">
    <property type="component" value="Unplaced"/>
</dbReference>
<sequence length="381" mass="42351">MGPFPPSCAGNAYLLVFQDLYTRWIECVPLRKANGKNIAKAFEDLIVFRFGAPEVLLTDNGTEFVNRTVDEVTKAYGIHHSTTPPYHAQANPVERIYESMADPASPERIETGGTTGKVVVELLPQELEGLRAMLTREREKAAREEETRLSASLIRGLPVWAVEDALLADYPERGEERADEATLEAREEKPPALKEAVRPAPARRTGEVSPPHPAPRRARSRVRWDDEPTVEEDDPAEDGPASTARPESGTQWEAAYGRERGAEKRKRLRDRSQLRGPTKKPRPNNGTLGESQGEALGAAVAAVGRLTVDQWKTLKGWVDCGEIGLREAPKCWNCGATGHRHRDCRQPKRRYCEKCSERGTERDRCLRCAAKRAAGNSSGRL</sequence>
<evidence type="ECO:0000256" key="1">
    <source>
        <dbReference type="PROSITE-ProRule" id="PRU00047"/>
    </source>
</evidence>
<evidence type="ECO:0000256" key="2">
    <source>
        <dbReference type="SAM" id="MobiDB-lite"/>
    </source>
</evidence>
<dbReference type="SUPFAM" id="SSF53098">
    <property type="entry name" value="Ribonuclease H-like"/>
    <property type="match status" value="1"/>
</dbReference>
<dbReference type="AlphaFoldDB" id="A0AAJ7CFP4"/>
<dbReference type="GO" id="GO:0003676">
    <property type="term" value="F:nucleic acid binding"/>
    <property type="evidence" value="ECO:0007669"/>
    <property type="project" value="InterPro"/>
</dbReference>
<dbReference type="GO" id="GO:0015074">
    <property type="term" value="P:DNA integration"/>
    <property type="evidence" value="ECO:0007669"/>
    <property type="project" value="InterPro"/>
</dbReference>
<dbReference type="Gene3D" id="4.10.60.10">
    <property type="entry name" value="Zinc finger, CCHC-type"/>
    <property type="match status" value="1"/>
</dbReference>
<dbReference type="InterPro" id="IPR012337">
    <property type="entry name" value="RNaseH-like_sf"/>
</dbReference>
<dbReference type="Gene3D" id="3.30.420.10">
    <property type="entry name" value="Ribonuclease H-like superfamily/Ribonuclease H"/>
    <property type="match status" value="1"/>
</dbReference>
<gene>
    <name evidence="6" type="primary">LOC107274353</name>
</gene>
<feature type="domain" description="CCHC-type" evidence="3">
    <location>
        <begin position="330"/>
        <end position="346"/>
    </location>
</feature>
<reference evidence="6" key="1">
    <citation type="submission" date="2025-08" db="UniProtKB">
        <authorList>
            <consortium name="RefSeq"/>
        </authorList>
    </citation>
    <scope>IDENTIFICATION</scope>
</reference>
<dbReference type="InterPro" id="IPR050951">
    <property type="entry name" value="Retrovirus_Pol_polyprotein"/>
</dbReference>
<dbReference type="Pfam" id="PF00665">
    <property type="entry name" value="rve"/>
    <property type="match status" value="1"/>
</dbReference>
<keyword evidence="5" id="KW-1185">Reference proteome</keyword>
<dbReference type="InterPro" id="IPR001584">
    <property type="entry name" value="Integrase_cat-core"/>
</dbReference>
<keyword evidence="1" id="KW-0863">Zinc-finger</keyword>
<keyword evidence="1" id="KW-0862">Zinc</keyword>
<dbReference type="PROSITE" id="PS50158">
    <property type="entry name" value="ZF_CCHC"/>
    <property type="match status" value="1"/>
</dbReference>
<dbReference type="InterPro" id="IPR036875">
    <property type="entry name" value="Znf_CCHC_sf"/>
</dbReference>
<protein>
    <submittedName>
        <fullName evidence="6">Uncharacterized protein LOC107274353</fullName>
    </submittedName>
</protein>
<dbReference type="KEGG" id="ccin:107274353"/>
<evidence type="ECO:0000259" key="4">
    <source>
        <dbReference type="PROSITE" id="PS50994"/>
    </source>
</evidence>
<organism evidence="5 6">
    <name type="scientific">Cephus cinctus</name>
    <name type="common">Wheat stem sawfly</name>
    <dbReference type="NCBI Taxonomy" id="211228"/>
    <lineage>
        <taxon>Eukaryota</taxon>
        <taxon>Metazoa</taxon>
        <taxon>Ecdysozoa</taxon>
        <taxon>Arthropoda</taxon>
        <taxon>Hexapoda</taxon>
        <taxon>Insecta</taxon>
        <taxon>Pterygota</taxon>
        <taxon>Neoptera</taxon>
        <taxon>Endopterygota</taxon>
        <taxon>Hymenoptera</taxon>
        <taxon>Cephoidea</taxon>
        <taxon>Cephidae</taxon>
        <taxon>Cephus</taxon>
    </lineage>
</organism>
<dbReference type="GO" id="GO:0008270">
    <property type="term" value="F:zinc ion binding"/>
    <property type="evidence" value="ECO:0007669"/>
    <property type="project" value="UniProtKB-KW"/>
</dbReference>
<evidence type="ECO:0000313" key="5">
    <source>
        <dbReference type="Proteomes" id="UP000694920"/>
    </source>
</evidence>
<evidence type="ECO:0000259" key="3">
    <source>
        <dbReference type="PROSITE" id="PS50158"/>
    </source>
</evidence>
<dbReference type="InterPro" id="IPR001878">
    <property type="entry name" value="Znf_CCHC"/>
</dbReference>